<evidence type="ECO:0000313" key="1">
    <source>
        <dbReference type="EMBL" id="KAK9319575.1"/>
    </source>
</evidence>
<proteinExistence type="predicted"/>
<dbReference type="EMBL" id="MU970177">
    <property type="protein sequence ID" value="KAK9319575.1"/>
    <property type="molecule type" value="Genomic_DNA"/>
</dbReference>
<dbReference type="Proteomes" id="UP001489719">
    <property type="component" value="Unassembled WGS sequence"/>
</dbReference>
<gene>
    <name evidence="1" type="ORF">V1517DRAFT_332114</name>
</gene>
<reference evidence="2" key="1">
    <citation type="journal article" date="2024" name="Front. Bioeng. Biotechnol.">
        <title>Genome-scale model development and genomic sequencing of the oleaginous clade Lipomyces.</title>
        <authorList>
            <person name="Czajka J.J."/>
            <person name="Han Y."/>
            <person name="Kim J."/>
            <person name="Mondo S.J."/>
            <person name="Hofstad B.A."/>
            <person name="Robles A."/>
            <person name="Haridas S."/>
            <person name="Riley R."/>
            <person name="LaButti K."/>
            <person name="Pangilinan J."/>
            <person name="Andreopoulos W."/>
            <person name="Lipzen A."/>
            <person name="Yan J."/>
            <person name="Wang M."/>
            <person name="Ng V."/>
            <person name="Grigoriev I.V."/>
            <person name="Spatafora J.W."/>
            <person name="Magnuson J.K."/>
            <person name="Baker S.E."/>
            <person name="Pomraning K.R."/>
        </authorList>
    </citation>
    <scope>NUCLEOTIDE SEQUENCE [LARGE SCALE GENOMIC DNA]</scope>
    <source>
        <strain evidence="2">CBS 10300</strain>
    </source>
</reference>
<evidence type="ECO:0000313" key="2">
    <source>
        <dbReference type="Proteomes" id="UP001489719"/>
    </source>
</evidence>
<comment type="caution">
    <text evidence="1">The sequence shown here is derived from an EMBL/GenBank/DDBJ whole genome shotgun (WGS) entry which is preliminary data.</text>
</comment>
<organism evidence="1 2">
    <name type="scientific">Lipomyces orientalis</name>
    <dbReference type="NCBI Taxonomy" id="1233043"/>
    <lineage>
        <taxon>Eukaryota</taxon>
        <taxon>Fungi</taxon>
        <taxon>Dikarya</taxon>
        <taxon>Ascomycota</taxon>
        <taxon>Saccharomycotina</taxon>
        <taxon>Lipomycetes</taxon>
        <taxon>Lipomycetales</taxon>
        <taxon>Lipomycetaceae</taxon>
        <taxon>Lipomyces</taxon>
    </lineage>
</organism>
<sequence>MRISAAVYLAGALLLDAAAAFPSSFLRVTVDAEPVSVVDKKPKKPDLEEAAFQARRLVHDQSLGYLNTVYQHGHHKGSPFSLPEYYADCDTNGTLTLLIVEIGVNYDNWQAGSPVSFSIGHTSTFIPPISPASQPRVSLQGSLSYIPEDDEDALKKAKLCFLRHHPDSRLWFPGNAFHNSSFAKFDVKSVYWVGGFSHDSYVGEIPVKLYHNVTLSHPHVPIPFPRPPRHGDGDGDGDRDDEGRHEIWFDRPQLPFGHHRDLDVDTDDRAEPHDLHGFRAIPDHHYRQRRPCPLSSSPFGRRLSLSQEYPAPPRRHARPRTRPSHRVYSPDFESYDEERYEDDDGYWRHVPHFDADRAPWEYSRPSRTRWGPSPPQTSGEGIAEPVGQWLPQPSVKMVGPPRISVGPDPVEEATIVVCDPSSSPDVGAFLACLDSHRGVLDSDQEVRNDPRRHDPLVRCLPLLPATCTVKKAVTHYEVLEPEKSSWFGYVWAMFRR</sequence>
<keyword evidence="2" id="KW-1185">Reference proteome</keyword>
<accession>A0ACC3TFY1</accession>
<name>A0ACC3TFY1_9ASCO</name>
<protein>
    <submittedName>
        <fullName evidence="1">Pyridoxamine 5'-phosphate oxidase-domain-containing protein</fullName>
    </submittedName>
</protein>